<reference evidence="1 2" key="1">
    <citation type="submission" date="2019-07" db="EMBL/GenBank/DDBJ databases">
        <title>Sphingomonas solaris sp. nov., isolated from a solar panel from Boston, Massachusetts.</title>
        <authorList>
            <person name="Tanner K."/>
            <person name="Pascual J."/>
            <person name="Mancuso C."/>
            <person name="Pereto J."/>
            <person name="Khalil A."/>
            <person name="Vilanova C."/>
        </authorList>
    </citation>
    <scope>NUCLEOTIDE SEQUENCE [LARGE SCALE GENOMIC DNA]</scope>
    <source>
        <strain evidence="1 2">R4DWN</strain>
    </source>
</reference>
<dbReference type="RefSeq" id="WP_145155505.1">
    <property type="nucleotide sequence ID" value="NZ_VNIM01000135.1"/>
</dbReference>
<keyword evidence="2" id="KW-1185">Reference proteome</keyword>
<sequence>MRRTTIILLCGAVLLGGCQRRPAKPEPAPDIVAIAVSTDNTAGYRALAQRCGAASATLQRAGEAMLLVVGRDSTVAARDCFFAAAQAEHRRAHPIAAFIEGLFR</sequence>
<protein>
    <recommendedName>
        <fullName evidence="3">Lipoprotein</fullName>
    </recommendedName>
</protein>
<evidence type="ECO:0008006" key="3">
    <source>
        <dbReference type="Google" id="ProtNLM"/>
    </source>
</evidence>
<proteinExistence type="predicted"/>
<dbReference type="PROSITE" id="PS51257">
    <property type="entry name" value="PROKAR_LIPOPROTEIN"/>
    <property type="match status" value="1"/>
</dbReference>
<dbReference type="EMBL" id="VNIM01000135">
    <property type="protein sequence ID" value="TVV70229.1"/>
    <property type="molecule type" value="Genomic_DNA"/>
</dbReference>
<comment type="caution">
    <text evidence="1">The sequence shown here is derived from an EMBL/GenBank/DDBJ whole genome shotgun (WGS) entry which is preliminary data.</text>
</comment>
<evidence type="ECO:0000313" key="1">
    <source>
        <dbReference type="EMBL" id="TVV70229.1"/>
    </source>
</evidence>
<accession>A0A558QSX3</accession>
<organism evidence="1 2">
    <name type="scientific">Alterirhizorhabdus solaris</name>
    <dbReference type="NCBI Taxonomy" id="2529389"/>
    <lineage>
        <taxon>Bacteria</taxon>
        <taxon>Pseudomonadati</taxon>
        <taxon>Pseudomonadota</taxon>
        <taxon>Alphaproteobacteria</taxon>
        <taxon>Sphingomonadales</taxon>
        <taxon>Rhizorhabdaceae</taxon>
        <taxon>Alterirhizorhabdus</taxon>
    </lineage>
</organism>
<name>A0A558QSX3_9SPHN</name>
<evidence type="ECO:0000313" key="2">
    <source>
        <dbReference type="Proteomes" id="UP000318681"/>
    </source>
</evidence>
<dbReference type="AlphaFoldDB" id="A0A558QSX3"/>
<gene>
    <name evidence="1" type="ORF">FOY91_19595</name>
</gene>
<dbReference type="Proteomes" id="UP000318681">
    <property type="component" value="Unassembled WGS sequence"/>
</dbReference>